<dbReference type="Proteomes" id="UP001189429">
    <property type="component" value="Unassembled WGS sequence"/>
</dbReference>
<evidence type="ECO:0000313" key="2">
    <source>
        <dbReference type="Proteomes" id="UP001189429"/>
    </source>
</evidence>
<protein>
    <submittedName>
        <fullName evidence="1">Uncharacterized protein</fullName>
    </submittedName>
</protein>
<accession>A0ABN9ULK0</accession>
<dbReference type="PANTHER" id="PTHR48462:SF1">
    <property type="entry name" value="PROTEIN, PUTATIVE-RELATED"/>
    <property type="match status" value="1"/>
</dbReference>
<gene>
    <name evidence="1" type="ORF">PCOR1329_LOCUS49637</name>
</gene>
<dbReference type="EMBL" id="CAUYUJ010016010">
    <property type="protein sequence ID" value="CAK0860758.1"/>
    <property type="molecule type" value="Genomic_DNA"/>
</dbReference>
<comment type="caution">
    <text evidence="1">The sequence shown here is derived from an EMBL/GenBank/DDBJ whole genome shotgun (WGS) entry which is preliminary data.</text>
</comment>
<keyword evidence="2" id="KW-1185">Reference proteome</keyword>
<reference evidence="1" key="1">
    <citation type="submission" date="2023-10" db="EMBL/GenBank/DDBJ databases">
        <authorList>
            <person name="Chen Y."/>
            <person name="Shah S."/>
            <person name="Dougan E. K."/>
            <person name="Thang M."/>
            <person name="Chan C."/>
        </authorList>
    </citation>
    <scope>NUCLEOTIDE SEQUENCE [LARGE SCALE GENOMIC DNA]</scope>
</reference>
<evidence type="ECO:0000313" key="1">
    <source>
        <dbReference type="EMBL" id="CAK0860758.1"/>
    </source>
</evidence>
<name>A0ABN9ULK0_9DINO</name>
<feature type="non-terminal residue" evidence="1">
    <location>
        <position position="497"/>
    </location>
</feature>
<sequence>MAQWRDGINLAWQESWQKLQGAPSYVQTGQEVSIRETPDSDELDDLDPCAFYLGDGFLAGSKEAVARALATLQRRCPDLGPLLHLGKCELVVPCGRRPGGLADLFPAPLLAGAETGVDRVVLRGGFKLLGAPIGAKDYCEAFAQRRADKTKPALEALANLHPQVGLALLRYCASYAKLVHSARTAPSVLLSQALHFFDDGQRRALSNLLAGLAHAWLGLRELTARAPSAYLASLAATRHLRCDLDPAYAWAPDSAATLEGQALLAYNALLAPADGLDPAALDRATQKQLSAAVGESGHQTFLAGLGAADRADINSEMLPGASDFLVAQPSEQLGLLFEPEEFACEVKRRLLMPVYETEHFCPCSEDVCDRHGRHAGLCAGAGDRVHWHNGARNVVGTFATSAGFNPTLEQPGLLPPRPDDVQVNGRRPADVYMPPWFQGAPAAFDFAVSSPRRQAARVLAFQGVGRAAQEYELVKRNHLDTERQFQQQGVAFIPLVA</sequence>
<proteinExistence type="predicted"/>
<dbReference type="PANTHER" id="PTHR48462">
    <property type="entry name" value="PROTEIN, PUTATIVE-RELATED"/>
    <property type="match status" value="1"/>
</dbReference>
<organism evidence="1 2">
    <name type="scientific">Prorocentrum cordatum</name>
    <dbReference type="NCBI Taxonomy" id="2364126"/>
    <lineage>
        <taxon>Eukaryota</taxon>
        <taxon>Sar</taxon>
        <taxon>Alveolata</taxon>
        <taxon>Dinophyceae</taxon>
        <taxon>Prorocentrales</taxon>
        <taxon>Prorocentraceae</taxon>
        <taxon>Prorocentrum</taxon>
    </lineage>
</organism>